<accession>A0AAJ6NSX1</accession>
<dbReference type="InterPro" id="IPR009057">
    <property type="entry name" value="Homeodomain-like_sf"/>
</dbReference>
<keyword evidence="2" id="KW-1185">Reference proteome</keyword>
<reference evidence="1 2" key="1">
    <citation type="journal article" date="2023" name="Limnol Oceanogr Lett">
        <title>Environmental adaptations by the intertidal Antarctic cyanobacterium Halotia branconii CENA392 as revealed using long-read genome sequencing.</title>
        <authorList>
            <person name="Dextro R.B."/>
            <person name="Delbaje E."/>
            <person name="Freitas P.N.N."/>
            <person name="Geraldes V."/>
            <person name="Pinto E."/>
            <person name="Long P.F."/>
            <person name="Fiore M.F."/>
        </authorList>
    </citation>
    <scope>NUCLEOTIDE SEQUENCE [LARGE SCALE GENOMIC DNA]</scope>
    <source>
        <strain evidence="1 2">CENA392</strain>
    </source>
</reference>
<organism evidence="1 2">
    <name type="scientific">Halotia branconii CENA392</name>
    <dbReference type="NCBI Taxonomy" id="1539056"/>
    <lineage>
        <taxon>Bacteria</taxon>
        <taxon>Bacillati</taxon>
        <taxon>Cyanobacteriota</taxon>
        <taxon>Cyanophyceae</taxon>
        <taxon>Nostocales</taxon>
        <taxon>Nodulariaceae</taxon>
        <taxon>Halotia</taxon>
    </lineage>
</organism>
<dbReference type="Proteomes" id="UP001223520">
    <property type="component" value="Chromosome"/>
</dbReference>
<dbReference type="RefSeq" id="WP_281483256.1">
    <property type="nucleotide sequence ID" value="NZ_CP124543.1"/>
</dbReference>
<dbReference type="EMBL" id="CP124543">
    <property type="protein sequence ID" value="WGV26000.1"/>
    <property type="molecule type" value="Genomic_DNA"/>
</dbReference>
<dbReference type="SUPFAM" id="SSF46689">
    <property type="entry name" value="Homeodomain-like"/>
    <property type="match status" value="1"/>
</dbReference>
<evidence type="ECO:0000313" key="1">
    <source>
        <dbReference type="EMBL" id="WGV26000.1"/>
    </source>
</evidence>
<sequence>MVIEVSTRMLSVDWSRWGESAEALREKALKAEHPRSRERFMALYEISGGKSATQVGRETGRNPQTVMEWVHRYNAVGQEALVYQRSGGHPPLYL</sequence>
<name>A0AAJ6NSX1_9CYAN</name>
<proteinExistence type="predicted"/>
<dbReference type="AlphaFoldDB" id="A0AAJ6NSX1"/>
<gene>
    <name evidence="1" type="ORF">QI031_00295</name>
</gene>
<dbReference type="KEGG" id="hbq:QI031_00295"/>
<dbReference type="Pfam" id="PF13384">
    <property type="entry name" value="HTH_23"/>
    <property type="match status" value="1"/>
</dbReference>
<evidence type="ECO:0000313" key="2">
    <source>
        <dbReference type="Proteomes" id="UP001223520"/>
    </source>
</evidence>
<protein>
    <submittedName>
        <fullName evidence="1">Helix-turn-helix domain-containing protein</fullName>
    </submittedName>
</protein>